<dbReference type="GO" id="GO:0016301">
    <property type="term" value="F:kinase activity"/>
    <property type="evidence" value="ECO:0007669"/>
    <property type="project" value="UniProtKB-KW"/>
</dbReference>
<evidence type="ECO:0000256" key="4">
    <source>
        <dbReference type="ARBA" id="ARBA00023002"/>
    </source>
</evidence>
<evidence type="ECO:0000313" key="7">
    <source>
        <dbReference type="Proteomes" id="UP000199533"/>
    </source>
</evidence>
<keyword evidence="7" id="KW-1185">Reference proteome</keyword>
<dbReference type="STRING" id="52441.SAMN05216302_10487"/>
<keyword evidence="6" id="KW-0808">Transferase</keyword>
<dbReference type="NCBIfam" id="TIGR03169">
    <property type="entry name" value="Nterm_to_SelD"/>
    <property type="match status" value="1"/>
</dbReference>
<dbReference type="GO" id="GO:0003955">
    <property type="term" value="F:NAD(P)H dehydrogenase (quinone) activity"/>
    <property type="evidence" value="ECO:0007669"/>
    <property type="project" value="TreeGrafter"/>
</dbReference>
<dbReference type="InterPro" id="IPR051169">
    <property type="entry name" value="NADH-Q_oxidoreductase"/>
</dbReference>
<proteinExistence type="predicted"/>
<keyword evidence="6" id="KW-0418">Kinase</keyword>
<accession>A0A1I4G5G4</accession>
<evidence type="ECO:0000313" key="6">
    <source>
        <dbReference type="EMBL" id="SFL25285.1"/>
    </source>
</evidence>
<reference evidence="7" key="1">
    <citation type="submission" date="2016-10" db="EMBL/GenBank/DDBJ databases">
        <authorList>
            <person name="Varghese N."/>
            <person name="Submissions S."/>
        </authorList>
    </citation>
    <scope>NUCLEOTIDE SEQUENCE [LARGE SCALE GENOMIC DNA]</scope>
    <source>
        <strain evidence="7">Nm69</strain>
    </source>
</reference>
<feature type="domain" description="FAD/NAD(P)-binding" evidence="5">
    <location>
        <begin position="10"/>
        <end position="310"/>
    </location>
</feature>
<sequence length="377" mass="42471">MKAYSPRKKQLCLVGGGHSHVTVIRQLALKPLPGIQVTLISPDIFTPYSGMLPGLIAGHYTHQDCHINLHRLCRWAGIQFHRGFVKRINPDLRELSCAQHPPIKYDLLSINIGSQPAIENILGANTFGYTIKPINNFLHHWQRWLEFCAKSKQKQHIVVVGGGAAGVEVLLAMHYRLRNTTSINAAFTLICSDNAILPSHNPAVQAFFLRHFQSLNIRIIKNCFVASIDRQQLQLMDGSSIDYDFTVWAIHAGAQTWPAMSGLKCDNHGFIEVDQFLRSTSHPNIFAVGDSAAFTPRNLPKAGVYAVRQGSVLFNNILATFKQQPLAPFKPQQRFLSLLTTGGHHAVASRGFIFFQGKWVWYWKNHIDQSFMNRFKI</sequence>
<dbReference type="AlphaFoldDB" id="A0A1I4G5G4"/>
<protein>
    <submittedName>
        <fullName evidence="6">Selenide, water dikinase</fullName>
    </submittedName>
</protein>
<evidence type="ECO:0000259" key="5">
    <source>
        <dbReference type="Pfam" id="PF07992"/>
    </source>
</evidence>
<dbReference type="SUPFAM" id="SSF51905">
    <property type="entry name" value="FAD/NAD(P)-binding domain"/>
    <property type="match status" value="1"/>
</dbReference>
<evidence type="ECO:0000256" key="3">
    <source>
        <dbReference type="ARBA" id="ARBA00022827"/>
    </source>
</evidence>
<organism evidence="6 7">
    <name type="scientific">Nitrosomonas aestuarii</name>
    <dbReference type="NCBI Taxonomy" id="52441"/>
    <lineage>
        <taxon>Bacteria</taxon>
        <taxon>Pseudomonadati</taxon>
        <taxon>Pseudomonadota</taxon>
        <taxon>Betaproteobacteria</taxon>
        <taxon>Nitrosomonadales</taxon>
        <taxon>Nitrosomonadaceae</taxon>
        <taxon>Nitrosomonas</taxon>
    </lineage>
</organism>
<keyword evidence="2" id="KW-0285">Flavoprotein</keyword>
<dbReference type="PANTHER" id="PTHR42913">
    <property type="entry name" value="APOPTOSIS-INDUCING FACTOR 1"/>
    <property type="match status" value="1"/>
</dbReference>
<dbReference type="InterPro" id="IPR036188">
    <property type="entry name" value="FAD/NAD-bd_sf"/>
</dbReference>
<evidence type="ECO:0000256" key="1">
    <source>
        <dbReference type="ARBA" id="ARBA00001974"/>
    </source>
</evidence>
<dbReference type="InterPro" id="IPR017584">
    <property type="entry name" value="Pyridine_nucleo_diS_OxRdtase_N"/>
</dbReference>
<dbReference type="RefSeq" id="WP_090702940.1">
    <property type="nucleotide sequence ID" value="NZ_FOSP01000048.1"/>
</dbReference>
<dbReference type="Pfam" id="PF07992">
    <property type="entry name" value="Pyr_redox_2"/>
    <property type="match status" value="1"/>
</dbReference>
<evidence type="ECO:0000256" key="2">
    <source>
        <dbReference type="ARBA" id="ARBA00022630"/>
    </source>
</evidence>
<gene>
    <name evidence="6" type="ORF">SAMN05216302_10487</name>
</gene>
<dbReference type="GO" id="GO:0019646">
    <property type="term" value="P:aerobic electron transport chain"/>
    <property type="evidence" value="ECO:0007669"/>
    <property type="project" value="TreeGrafter"/>
</dbReference>
<dbReference type="Gene3D" id="3.50.50.100">
    <property type="match status" value="1"/>
</dbReference>
<keyword evidence="4" id="KW-0560">Oxidoreductase</keyword>
<dbReference type="Proteomes" id="UP000199533">
    <property type="component" value="Unassembled WGS sequence"/>
</dbReference>
<dbReference type="PANTHER" id="PTHR42913:SF9">
    <property type="entry name" value="SLR1591 PROTEIN"/>
    <property type="match status" value="1"/>
</dbReference>
<comment type="cofactor">
    <cofactor evidence="1">
        <name>FAD</name>
        <dbReference type="ChEBI" id="CHEBI:57692"/>
    </cofactor>
</comment>
<dbReference type="OrthoDB" id="9767928at2"/>
<keyword evidence="3" id="KW-0274">FAD</keyword>
<dbReference type="InterPro" id="IPR023753">
    <property type="entry name" value="FAD/NAD-binding_dom"/>
</dbReference>
<dbReference type="EMBL" id="FOSP01000048">
    <property type="protein sequence ID" value="SFL25285.1"/>
    <property type="molecule type" value="Genomic_DNA"/>
</dbReference>
<name>A0A1I4G5G4_9PROT</name>
<dbReference type="PRINTS" id="PR00368">
    <property type="entry name" value="FADPNR"/>
</dbReference>